<dbReference type="KEGG" id="btw:BF38_5929"/>
<feature type="compositionally biased region" description="Basic and acidic residues" evidence="1">
    <location>
        <begin position="243"/>
        <end position="290"/>
    </location>
</feature>
<dbReference type="InterPro" id="IPR032179">
    <property type="entry name" value="Cry22Aa_Ig-like"/>
</dbReference>
<feature type="region of interest" description="Disordered" evidence="1">
    <location>
        <begin position="243"/>
        <end position="320"/>
    </location>
</feature>
<name>A0A0B5NL68_BACTU</name>
<feature type="compositionally biased region" description="Polar residues" evidence="1">
    <location>
        <begin position="293"/>
        <end position="302"/>
    </location>
</feature>
<reference evidence="3 6" key="1">
    <citation type="journal article" date="2015" name="Genome Announc.">
        <title>Complete genome sequences for 35 biothreat assay-relevant bacillus species.</title>
        <authorList>
            <person name="Johnson S.L."/>
            <person name="Daligault H.E."/>
            <person name="Davenport K.W."/>
            <person name="Jaissle J."/>
            <person name="Frey K.G."/>
            <person name="Ladner J.T."/>
            <person name="Broomall S.M."/>
            <person name="Bishop-Lilly K.A."/>
            <person name="Bruce D.C."/>
            <person name="Gibbons H.S."/>
            <person name="Coyne S.R."/>
            <person name="Lo C.C."/>
            <person name="Meincke L."/>
            <person name="Munk A.C."/>
            <person name="Koroleva G.I."/>
            <person name="Rosenzweig C.N."/>
            <person name="Palacios G.F."/>
            <person name="Redden C.L."/>
            <person name="Minogue T.D."/>
            <person name="Chain P.S."/>
        </authorList>
    </citation>
    <scope>NUCLEOTIDE SEQUENCE [LARGE SCALE GENOMIC DNA]</scope>
    <source>
        <strain evidence="3 6">HD1011</strain>
        <plasmid evidence="3 6">2</plasmid>
    </source>
</reference>
<reference evidence="5 7" key="3">
    <citation type="submission" date="2020-05" db="EMBL/GenBank/DDBJ databases">
        <title>FDA dAtabase for Regulatory Grade micrObial Sequences (FDA-ARGOS): Supporting development and validation of Infectious Disease Dx tests.</title>
        <authorList>
            <person name="Nelson B."/>
            <person name="Plummer A."/>
            <person name="Tallon L."/>
            <person name="Sadzewicz L."/>
            <person name="Zhao X."/>
            <person name="Vavikolanu K."/>
            <person name="Mehta A."/>
            <person name="Aluvathingal J."/>
            <person name="Nadendla S."/>
            <person name="Myers T."/>
            <person name="Yan Y."/>
            <person name="Sichtig H."/>
        </authorList>
    </citation>
    <scope>NUCLEOTIDE SEQUENCE [LARGE SCALE GENOMIC DNA]</scope>
    <source>
        <strain evidence="5 7">FDAARGOS_795</strain>
        <plasmid evidence="5 7">unnamed3</plasmid>
    </source>
</reference>
<sequence>MISKKALVSLGLASSVVLGGLGYTAYAKEPEIKTTELTIAYGEELQAKLVKTSDDVVKTEFKTKLEKKLGKQSVKVDVENLMGNHFTKDIEVNVVDKEKPVIKSEGSYEVGVGSEFNVKEHVKATDNYDGDISNKVVVSEFNTSELGEKKVNVSVSDTSNNVTTKEIILKVVDKAKPEINAENKSVSFGESINLLNGVSANDNVDGDITSKIEVVGSVDTNKVGTYDITYKVKDSSNNETLKTIKVDVKQQEAPKVEEKKEEAQKPQPTEKKVEAPKPTEQPKEESKPVQKQEVAQTQQAKSQPKPVQKQEAPKSKPMTITFNGKTLTYVNGGQSRGQQIIDTTNKISTWGGAPFNGEDGMNTHFIGHSPGNFDGIWNASSFVITDGNGKAYTYKTTKVYKVYQKNAIGVADGVDYWDRVTGTGGGERVTFQTCAVSDSSIVWIVETVRA</sequence>
<evidence type="ECO:0000313" key="5">
    <source>
        <dbReference type="EMBL" id="QKH22640.1"/>
    </source>
</evidence>
<evidence type="ECO:0000313" key="4">
    <source>
        <dbReference type="EMBL" id="MDR4174761.1"/>
    </source>
</evidence>
<accession>A0A0B5NL68</accession>
<dbReference type="Proteomes" id="UP000501107">
    <property type="component" value="Plasmid unnamed3"/>
</dbReference>
<evidence type="ECO:0000313" key="6">
    <source>
        <dbReference type="Proteomes" id="UP000031876"/>
    </source>
</evidence>
<proteinExistence type="predicted"/>
<reference evidence="4" key="2">
    <citation type="submission" date="2019-07" db="EMBL/GenBank/DDBJ databases">
        <title>Phylogenomic Reclassification of ATCC Bacillus Strains and Various Taxa within the Genus Bacillus.</title>
        <authorList>
            <person name="Riojas M.A."/>
            <person name="Frank A.M."/>
            <person name="Fenn S.L."/>
            <person name="King S.P."/>
            <person name="Brower S.M."/>
            <person name="Hazbon M.H."/>
        </authorList>
    </citation>
    <scope>NUCLEOTIDE SEQUENCE</scope>
    <source>
        <strain evidence="4">ATCC 35646</strain>
    </source>
</reference>
<dbReference type="Pfam" id="PF16403">
    <property type="entry name" value="Bact_surface_Ig-like"/>
    <property type="match status" value="1"/>
</dbReference>
<dbReference type="EMBL" id="VKQN01000001">
    <property type="protein sequence ID" value="MDR4174761.1"/>
    <property type="molecule type" value="Genomic_DNA"/>
</dbReference>
<evidence type="ECO:0000256" key="1">
    <source>
        <dbReference type="SAM" id="MobiDB-lite"/>
    </source>
</evidence>
<gene>
    <name evidence="3" type="ORF">BF38_5929</name>
    <name evidence="4" type="ORF">FO599_01265</name>
    <name evidence="5" type="ORF">FOC89_01235</name>
</gene>
<organism evidence="5 7">
    <name type="scientific">Bacillus thuringiensis</name>
    <dbReference type="NCBI Taxonomy" id="1428"/>
    <lineage>
        <taxon>Bacteria</taxon>
        <taxon>Bacillati</taxon>
        <taxon>Bacillota</taxon>
        <taxon>Bacilli</taxon>
        <taxon>Bacillales</taxon>
        <taxon>Bacillaceae</taxon>
        <taxon>Bacillus</taxon>
        <taxon>Bacillus cereus group</taxon>
    </lineage>
</organism>
<evidence type="ECO:0000313" key="3">
    <source>
        <dbReference type="EMBL" id="AJG74112.1"/>
    </source>
</evidence>
<geneLocation type="plasmid" evidence="3 6">
    <name>2</name>
</geneLocation>
<dbReference type="EMBL" id="CP053979">
    <property type="protein sequence ID" value="QKH22640.1"/>
    <property type="molecule type" value="Genomic_DNA"/>
</dbReference>
<feature type="domain" description="Pesticidal crystal protein Cry22Aa Ig-like" evidence="2">
    <location>
        <begin position="185"/>
        <end position="248"/>
    </location>
</feature>
<dbReference type="Gene3D" id="2.60.40.10">
    <property type="entry name" value="Immunoglobulins"/>
    <property type="match status" value="2"/>
</dbReference>
<keyword evidence="5" id="KW-0614">Plasmid</keyword>
<evidence type="ECO:0000259" key="2">
    <source>
        <dbReference type="Pfam" id="PF16403"/>
    </source>
</evidence>
<dbReference type="RefSeq" id="WP_000623949.1">
    <property type="nucleotide sequence ID" value="NZ_CP009334.1"/>
</dbReference>
<protein>
    <submittedName>
        <fullName evidence="3">Bacterial Ig-like domain family protein</fullName>
    </submittedName>
    <submittedName>
        <fullName evidence="5">DUF5011 domain-containing protein</fullName>
    </submittedName>
</protein>
<dbReference type="AlphaFoldDB" id="A0A0B5NL68"/>
<dbReference type="Proteomes" id="UP001181533">
    <property type="component" value="Unassembled WGS sequence"/>
</dbReference>
<dbReference type="InterPro" id="IPR013783">
    <property type="entry name" value="Ig-like_fold"/>
</dbReference>
<geneLocation type="plasmid" evidence="5 7">
    <name>unnamed3</name>
</geneLocation>
<evidence type="ECO:0000313" key="7">
    <source>
        <dbReference type="Proteomes" id="UP000501107"/>
    </source>
</evidence>
<dbReference type="Proteomes" id="UP000031876">
    <property type="component" value="Plasmid 2"/>
</dbReference>
<dbReference type="EMBL" id="CP009334">
    <property type="protein sequence ID" value="AJG74112.1"/>
    <property type="molecule type" value="Genomic_DNA"/>
</dbReference>